<name>A0A6J5L7Y4_9CAUD</name>
<proteinExistence type="predicted"/>
<dbReference type="EMBL" id="LR796244">
    <property type="protein sequence ID" value="CAB4130521.1"/>
    <property type="molecule type" value="Genomic_DNA"/>
</dbReference>
<gene>
    <name evidence="2" type="ORF">UFOVP123_9</name>
</gene>
<feature type="compositionally biased region" description="Basic residues" evidence="1">
    <location>
        <begin position="25"/>
        <end position="36"/>
    </location>
</feature>
<protein>
    <submittedName>
        <fullName evidence="2">Uncharacterized protein</fullName>
    </submittedName>
</protein>
<reference evidence="2" key="1">
    <citation type="submission" date="2020-04" db="EMBL/GenBank/DDBJ databases">
        <authorList>
            <person name="Chiriac C."/>
            <person name="Salcher M."/>
            <person name="Ghai R."/>
            <person name="Kavagutti S V."/>
        </authorList>
    </citation>
    <scope>NUCLEOTIDE SEQUENCE</scope>
</reference>
<evidence type="ECO:0000313" key="2">
    <source>
        <dbReference type="EMBL" id="CAB4130521.1"/>
    </source>
</evidence>
<accession>A0A6J5L7Y4</accession>
<organism evidence="2">
    <name type="scientific">uncultured Caudovirales phage</name>
    <dbReference type="NCBI Taxonomy" id="2100421"/>
    <lineage>
        <taxon>Viruses</taxon>
        <taxon>Duplodnaviria</taxon>
        <taxon>Heunggongvirae</taxon>
        <taxon>Uroviricota</taxon>
        <taxon>Caudoviricetes</taxon>
        <taxon>Peduoviridae</taxon>
        <taxon>Maltschvirus</taxon>
        <taxon>Maltschvirus maltsch</taxon>
    </lineage>
</organism>
<feature type="region of interest" description="Disordered" evidence="1">
    <location>
        <begin position="1"/>
        <end position="37"/>
    </location>
</feature>
<sequence length="144" mass="15710">MADLAGAPPKLATADDLTRSTAAKPSRKHAVSRSSKKPMGINLRAVSEALVEEGLDPTLEMIKILKKEVPVLDANGKPRVDKSGKPIMRPALDDDTKLRTLNELLQYTQPKLKSVEMKVSGNLELTNEQLDSRLAMLLAKAAKR</sequence>
<evidence type="ECO:0000256" key="1">
    <source>
        <dbReference type="SAM" id="MobiDB-lite"/>
    </source>
</evidence>